<keyword evidence="1" id="KW-0812">Transmembrane</keyword>
<keyword evidence="1" id="KW-1133">Transmembrane helix</keyword>
<accession>A0ABY4G6Y3</accession>
<evidence type="ECO:0000313" key="2">
    <source>
        <dbReference type="EMBL" id="UOQ66573.1"/>
    </source>
</evidence>
<gene>
    <name evidence="2" type="ORF">MUN86_01175</name>
</gene>
<feature type="transmembrane region" description="Helical" evidence="1">
    <location>
        <begin position="74"/>
        <end position="99"/>
    </location>
</feature>
<name>A0ABY4G6Y3_9BACT</name>
<reference evidence="2" key="1">
    <citation type="submission" date="2022-04" db="EMBL/GenBank/DDBJ databases">
        <title>Hymenobacter sp. isolated from the air.</title>
        <authorList>
            <person name="Won M."/>
            <person name="Lee C.-M."/>
            <person name="Woen H.-Y."/>
            <person name="Kwon S.-W."/>
        </authorList>
    </citation>
    <scope>NUCLEOTIDE SEQUENCE</scope>
    <source>
        <strain evidence="2">5420S-77</strain>
    </source>
</reference>
<dbReference type="Proteomes" id="UP000830401">
    <property type="component" value="Chromosome"/>
</dbReference>
<keyword evidence="3" id="KW-1185">Reference proteome</keyword>
<feature type="transmembrane region" description="Helical" evidence="1">
    <location>
        <begin position="34"/>
        <end position="54"/>
    </location>
</feature>
<dbReference type="RefSeq" id="WP_245120803.1">
    <property type="nucleotide sequence ID" value="NZ_CP095061.1"/>
</dbReference>
<dbReference type="EMBL" id="CP095061">
    <property type="protein sequence ID" value="UOQ66573.1"/>
    <property type="molecule type" value="Genomic_DNA"/>
</dbReference>
<protein>
    <submittedName>
        <fullName evidence="2">Uncharacterized protein</fullName>
    </submittedName>
</protein>
<keyword evidence="1" id="KW-0472">Membrane</keyword>
<proteinExistence type="predicted"/>
<organism evidence="2 3">
    <name type="scientific">Hymenobacter volaticus</name>
    <dbReference type="NCBI Taxonomy" id="2932254"/>
    <lineage>
        <taxon>Bacteria</taxon>
        <taxon>Pseudomonadati</taxon>
        <taxon>Bacteroidota</taxon>
        <taxon>Cytophagia</taxon>
        <taxon>Cytophagales</taxon>
        <taxon>Hymenobacteraceae</taxon>
        <taxon>Hymenobacter</taxon>
    </lineage>
</organism>
<sequence>MLAFIAQLFLPWWVIMPLCLLLAAWRGVSGGRSFVAGFLGVGLGWLIMASWLSLRNEGLLAHRVAQLLPLGGQGWLLVLVTAVIGGLVGGLAALAGTWLRQAVIPTASATAR</sequence>
<evidence type="ECO:0000256" key="1">
    <source>
        <dbReference type="SAM" id="Phobius"/>
    </source>
</evidence>
<feature type="transmembrane region" description="Helical" evidence="1">
    <location>
        <begin position="6"/>
        <end position="25"/>
    </location>
</feature>
<evidence type="ECO:0000313" key="3">
    <source>
        <dbReference type="Proteomes" id="UP000830401"/>
    </source>
</evidence>